<dbReference type="GO" id="GO:0004725">
    <property type="term" value="F:protein tyrosine phosphatase activity"/>
    <property type="evidence" value="ECO:0007669"/>
    <property type="project" value="InterPro"/>
</dbReference>
<dbReference type="Gene3D" id="2.20.100.10">
    <property type="entry name" value="Thrombospondin type-1 (TSP1) repeat"/>
    <property type="match status" value="2"/>
</dbReference>
<feature type="binding site" evidence="11">
    <location>
        <position position="333"/>
    </location>
    <ligand>
        <name>Ca(2+)</name>
        <dbReference type="ChEBI" id="CHEBI:29108"/>
        <label>2</label>
    </ligand>
</feature>
<comment type="caution">
    <text evidence="19">The sequence shown here is derived from an EMBL/GenBank/DDBJ whole genome shotgun (WGS) entry which is preliminary data.</text>
</comment>
<feature type="binding site" evidence="11 13">
    <location>
        <position position="400"/>
    </location>
    <ligand>
        <name>Zn(2+)</name>
        <dbReference type="ChEBI" id="CHEBI:29105"/>
        <note>catalytic</note>
    </ligand>
</feature>
<dbReference type="InterPro" id="IPR041645">
    <property type="entry name" value="ADAMTS_CR_2"/>
</dbReference>
<dbReference type="PROSITE" id="PS50055">
    <property type="entry name" value="TYR_PHOSPHATASE_PTP"/>
    <property type="match status" value="2"/>
</dbReference>
<dbReference type="Pfam" id="PF17771">
    <property type="entry name" value="ADAMTS_CR_2"/>
    <property type="match status" value="1"/>
</dbReference>
<evidence type="ECO:0000256" key="8">
    <source>
        <dbReference type="ARBA" id="ARBA00023157"/>
    </source>
</evidence>
<comment type="cofactor">
    <cofactor evidence="11">
        <name>Zn(2+)</name>
        <dbReference type="ChEBI" id="CHEBI:29105"/>
    </cofactor>
    <text evidence="11">Binds 1 zinc ion per subunit.</text>
</comment>
<evidence type="ECO:0000256" key="4">
    <source>
        <dbReference type="ARBA" id="ARBA00022723"/>
    </source>
</evidence>
<keyword evidence="3" id="KW-0645">Protease</keyword>
<dbReference type="InterPro" id="IPR000387">
    <property type="entry name" value="Tyr_Pase_dom"/>
</dbReference>
<dbReference type="InterPro" id="IPR050439">
    <property type="entry name" value="ADAMTS_ADAMTS-like"/>
</dbReference>
<gene>
    <name evidence="19" type="ORF">HOLleu_25460</name>
</gene>
<feature type="domain" description="Tyrosine-protein phosphatase" evidence="16">
    <location>
        <begin position="1238"/>
        <end position="1477"/>
    </location>
</feature>
<keyword evidence="11" id="KW-0106">Calcium</keyword>
<dbReference type="GO" id="GO:0004222">
    <property type="term" value="F:metalloendopeptidase activity"/>
    <property type="evidence" value="ECO:0007669"/>
    <property type="project" value="InterPro"/>
</dbReference>
<dbReference type="Pfam" id="PF00090">
    <property type="entry name" value="TSP_1"/>
    <property type="match status" value="1"/>
</dbReference>
<dbReference type="InterPro" id="IPR003595">
    <property type="entry name" value="Tyr_Pase_cat"/>
</dbReference>
<dbReference type="PROSITE" id="PS50056">
    <property type="entry name" value="TYR_PHOSPHATASE_2"/>
    <property type="match status" value="2"/>
</dbReference>
<dbReference type="GO" id="GO:0046872">
    <property type="term" value="F:metal ion binding"/>
    <property type="evidence" value="ECO:0007669"/>
    <property type="project" value="UniProtKB-KW"/>
</dbReference>
<dbReference type="PANTHER" id="PTHR13723:SF200">
    <property type="entry name" value="ADAM METALLOPEPTIDASE WITH THROMBOSPONDIN TYPE 1 MOTIF B, ISOFORM B"/>
    <property type="match status" value="1"/>
</dbReference>
<dbReference type="SUPFAM" id="SSF55486">
    <property type="entry name" value="Metalloproteases ('zincins'), catalytic domain"/>
    <property type="match status" value="1"/>
</dbReference>
<protein>
    <submittedName>
        <fullName evidence="19">A disintegrin and metalloproteinase with thrombospondin motifs 7</fullName>
    </submittedName>
</protein>
<feature type="compositionally biased region" description="Low complexity" evidence="14">
    <location>
        <begin position="961"/>
        <end position="978"/>
    </location>
</feature>
<proteinExistence type="predicted"/>
<dbReference type="GO" id="GO:0031012">
    <property type="term" value="C:extracellular matrix"/>
    <property type="evidence" value="ECO:0007669"/>
    <property type="project" value="TreeGrafter"/>
</dbReference>
<feature type="disulfide bond" evidence="12">
    <location>
        <begin position="523"/>
        <end position="534"/>
    </location>
</feature>
<keyword evidence="15" id="KW-0472">Membrane</keyword>
<keyword evidence="15" id="KW-0812">Transmembrane</keyword>
<dbReference type="SMART" id="SM00404">
    <property type="entry name" value="PTPc_motif"/>
    <property type="match status" value="2"/>
</dbReference>
<comment type="subcellular location">
    <subcellularLocation>
        <location evidence="1">Secreted</location>
    </subcellularLocation>
</comment>
<dbReference type="CDD" id="cd00047">
    <property type="entry name" value="PTPc"/>
    <property type="match status" value="1"/>
</dbReference>
<keyword evidence="8 12" id="KW-1015">Disulfide bond</keyword>
<dbReference type="Pfam" id="PF19030">
    <property type="entry name" value="TSP1_ADAMTS"/>
    <property type="match status" value="2"/>
</dbReference>
<dbReference type="GO" id="GO:0005576">
    <property type="term" value="C:extracellular region"/>
    <property type="evidence" value="ECO:0007669"/>
    <property type="project" value="UniProtKB-SubCell"/>
</dbReference>
<feature type="active site" evidence="10 13">
    <location>
        <position position="391"/>
    </location>
</feature>
<keyword evidence="7" id="KW-0482">Metalloprotease</keyword>
<dbReference type="InterPro" id="IPR000242">
    <property type="entry name" value="PTP_cat"/>
</dbReference>
<dbReference type="InterPro" id="IPR000884">
    <property type="entry name" value="TSP1_rpt"/>
</dbReference>
<dbReference type="Proteomes" id="UP001152320">
    <property type="component" value="Chromosome 12"/>
</dbReference>
<dbReference type="Gene3D" id="3.40.1620.60">
    <property type="match status" value="1"/>
</dbReference>
<name>A0A9Q1BSW5_HOLLE</name>
<feature type="compositionally biased region" description="Polar residues" evidence="14">
    <location>
        <begin position="980"/>
        <end position="991"/>
    </location>
</feature>
<feature type="binding site" evidence="11">
    <location>
        <position position="443"/>
    </location>
    <ligand>
        <name>Ca(2+)</name>
        <dbReference type="ChEBI" id="CHEBI:29108"/>
        <label>1</label>
    </ligand>
</feature>
<evidence type="ECO:0000256" key="13">
    <source>
        <dbReference type="PROSITE-ProRule" id="PRU00276"/>
    </source>
</evidence>
<evidence type="ECO:0000259" key="17">
    <source>
        <dbReference type="PROSITE" id="PS50056"/>
    </source>
</evidence>
<evidence type="ECO:0000256" key="9">
    <source>
        <dbReference type="ARBA" id="ARBA00023180"/>
    </source>
</evidence>
<feature type="domain" description="Tyrosine-protein phosphatase" evidence="16">
    <location>
        <begin position="1504"/>
        <end position="1758"/>
    </location>
</feature>
<organism evidence="19 20">
    <name type="scientific">Holothuria leucospilota</name>
    <name type="common">Black long sea cucumber</name>
    <name type="synonym">Mertensiothuria leucospilota</name>
    <dbReference type="NCBI Taxonomy" id="206669"/>
    <lineage>
        <taxon>Eukaryota</taxon>
        <taxon>Metazoa</taxon>
        <taxon>Echinodermata</taxon>
        <taxon>Eleutherozoa</taxon>
        <taxon>Echinozoa</taxon>
        <taxon>Holothuroidea</taxon>
        <taxon>Aspidochirotacea</taxon>
        <taxon>Aspidochirotida</taxon>
        <taxon>Holothuriidae</taxon>
        <taxon>Holothuria</taxon>
    </lineage>
</organism>
<dbReference type="EMBL" id="JAIZAY010000012">
    <property type="protein sequence ID" value="KAJ8032049.1"/>
    <property type="molecule type" value="Genomic_DNA"/>
</dbReference>
<dbReference type="InterPro" id="IPR013273">
    <property type="entry name" value="ADAMTS/ADAMTS-like"/>
</dbReference>
<feature type="domain" description="Peptidase M12B" evidence="18">
    <location>
        <begin position="230"/>
        <end position="448"/>
    </location>
</feature>
<feature type="region of interest" description="Disordered" evidence="14">
    <location>
        <begin position="954"/>
        <end position="991"/>
    </location>
</feature>
<feature type="disulfide bond" evidence="12">
    <location>
        <begin position="496"/>
        <end position="529"/>
    </location>
</feature>
<feature type="binding site" evidence="11">
    <location>
        <position position="333"/>
    </location>
    <ligand>
        <name>Ca(2+)</name>
        <dbReference type="ChEBI" id="CHEBI:29108"/>
        <label>1</label>
    </ligand>
</feature>
<feature type="domain" description="Tyrosine specific protein phosphatases" evidence="17">
    <location>
        <begin position="1676"/>
        <end position="1749"/>
    </location>
</feature>
<reference evidence="19" key="1">
    <citation type="submission" date="2021-10" db="EMBL/GenBank/DDBJ databases">
        <title>Tropical sea cucumber genome reveals ecological adaptation and Cuvierian tubules defense mechanism.</title>
        <authorList>
            <person name="Chen T."/>
        </authorList>
    </citation>
    <scope>NUCLEOTIDE SEQUENCE</scope>
    <source>
        <strain evidence="19">Nanhai2018</strain>
        <tissue evidence="19">Muscle</tissue>
    </source>
</reference>
<evidence type="ECO:0000256" key="11">
    <source>
        <dbReference type="PIRSR" id="PIRSR613273-2"/>
    </source>
</evidence>
<evidence type="ECO:0000313" key="20">
    <source>
        <dbReference type="Proteomes" id="UP001152320"/>
    </source>
</evidence>
<feature type="domain" description="Tyrosine specific protein phosphatases" evidence="17">
    <location>
        <begin position="1397"/>
        <end position="1468"/>
    </location>
</feature>
<keyword evidence="2" id="KW-0964">Secreted</keyword>
<evidence type="ECO:0000256" key="14">
    <source>
        <dbReference type="SAM" id="MobiDB-lite"/>
    </source>
</evidence>
<dbReference type="Pfam" id="PF00102">
    <property type="entry name" value="Y_phosphatase"/>
    <property type="match status" value="2"/>
</dbReference>
<dbReference type="Pfam" id="PF01421">
    <property type="entry name" value="Reprolysin"/>
    <property type="match status" value="1"/>
</dbReference>
<evidence type="ECO:0000256" key="5">
    <source>
        <dbReference type="ARBA" id="ARBA00022801"/>
    </source>
</evidence>
<evidence type="ECO:0000256" key="2">
    <source>
        <dbReference type="ARBA" id="ARBA00022525"/>
    </source>
</evidence>
<feature type="disulfide bond" evidence="12">
    <location>
        <begin position="490"/>
        <end position="510"/>
    </location>
</feature>
<feature type="disulfide bond" evidence="12">
    <location>
        <begin position="406"/>
        <end position="428"/>
    </location>
</feature>
<dbReference type="PRINTS" id="PR01857">
    <property type="entry name" value="ADAMTSFAMILY"/>
</dbReference>
<sequence length="1766" mass="199768">MSKTLLILEMGKKVDWGLVCRKRFTCDNVFTGEWRVTLDEKELQDYLTGYFEIADYDIVPVFAADQTSFRSNGTAASFRKPYLRFFAFGEDFHLDLFDNMWLLPPNLKVKRVVRSELKEESYYGKRCHLHGRSINHNNSVAAISTCSGIRGVVNFGGEEVFIEPLKETHKAKFSKHILGGRAVPHIVYKRRLKEKSNSFCKRNDDDSKKEKREATDSTDGLEFEYYVGPKFMEILVVADHYFVEKHSPDTADYAVSLLNMVCGNIIVELYMSTRIEKFASRRFIDPSLGFPVRLILVSLILYHETEPFTIHSEMDDTLHSFQTWLIDNAIPNDNDTEHWDHGILLSGYDFSGPYIGYGTVVPPMCFPSTLTSSTNVLKDIGLTTGLVLVHEIGHSLGLRHDDETGCGIDYIMSSYINGEQSLFRWSTCSQKKLTEIWRGKPWCLDEIPRGDVFQIPVSVYNISVVPPSLDEQCEEWARSSSNYPRHTKSCAEQTTCTALSCSPPENIYGCELVHIPPTEGSTCGDQHVCINGECVSNTKTVLWHGSSDGGFSEWKTSSCSRSCGGGIKVTTRVCSNPRQRYDGAFCDGQHYHYELCNEQHTDIPSCLTRCFDRKKYDWFYREPFYFQDGMKCWDGSWEDNFSEKRCVAGKCVQFNCYGDEGNQGLYDVCRICAGNGDSCYLQRDVIINDGIQNREIVLPAQATSILILNHDCDSYVGRRAFEFHSGSPLYEKYGNLFVTGYEFVNNLSCTVNLTATGPLRYETSFSFDYKAVTYKEDFTVEYFLPRTDATYLWRPGPLGLCSADCGNGQRRRLVRCVRILNGREYNASDSFCSHTTKPDSSIPCAIPCWTFTFSQCIYDAFNNASSSLRSAECRVGSELVDLSDCNQATRPVDMWVPCERNRLYNYEWHTGSWSECYKCKRERRVNCLLVPQWLVVSDDMCNATEIPRNSEPCLSDSGCGSSTETTETTEFTLTTETSENYDPSSSDEGLFNSTVTTEVTIETVSPDKSEPCYSEEGCVSSTLFTANKEQYDWSTGPWSDCVGCELTREVKCLVNSTGMVVHNEKCISYERPFDTEICESDSCRGWILGKWNECSVTCGTGTQRRNVYCSSAADGRCSGTKPLEVKGCYNPGQCQEKGSASSATAIVTVLVIVTFVIASLSLLAVFFSCKKKKPLPMLRLRYHRTAEDLEQLSIISDFEQQMTDSSKVSNGLTVLSNHRSVINQVRTNDLPECLQSEHLAPGETVDDEYLRLQLSQEPGLVVIQPSDSESNQVNTNRHSKYCIPCCIEDYKGKLAYIATREQQPSTDESIWKLVFREGVSIIVNIGERNESVNYPYLLPQDGVYGEFKFTCIRKLERPGYLLEEFQITKGSDIRQINICHYFLWPECGIPKEPESLIGFIKKVKSLHKGTFVPLLIYCNKDFRRCGAFIIICSLMDFLKTKKKINVEEFSTNLKKKCRDMLPNQDQYKFIYETLAGAFLFPLDDLHPHTLLSTDFNDGKHKIGLKQQFKALSQQRQCGNQVNALGGCKPDHATKNRSSNFLPLNPTSLVRDFNDNGNAETGTKVTLVDSFWIQDGIIIMQSPLSHTIEELWNVIYSHGCAAVVSLNGHDKDVPQYWVDDKTASYGKMVVECTPLRKANSEGLITRKMSVRHENSTSAVNVDHYNVPEWSSSESRMSELLDVTGKVQTLLKAKKRVALVSVDGSSRCGVIASVSTELGRVKEDGVVDLFQTVLKLRRRRPDIIKTQEEYNFCHTLLQAALQAWRDDF</sequence>
<feature type="binding site" evidence="11">
    <location>
        <position position="340"/>
    </location>
    <ligand>
        <name>Ca(2+)</name>
        <dbReference type="ChEBI" id="CHEBI:29108"/>
        <label>1</label>
    </ligand>
</feature>
<dbReference type="PROSITE" id="PS50215">
    <property type="entry name" value="ADAM_MEPRO"/>
    <property type="match status" value="1"/>
</dbReference>
<dbReference type="InterPro" id="IPR036383">
    <property type="entry name" value="TSP1_rpt_sf"/>
</dbReference>
<feature type="binding site" description="in inhibited form" evidence="11">
    <location>
        <position position="200"/>
    </location>
    <ligand>
        <name>Zn(2+)</name>
        <dbReference type="ChEBI" id="CHEBI:29105"/>
        <note>catalytic</note>
    </ligand>
</feature>
<keyword evidence="6 11" id="KW-0862">Zinc</keyword>
<dbReference type="SMART" id="SM00194">
    <property type="entry name" value="PTPc"/>
    <property type="match status" value="2"/>
</dbReference>
<dbReference type="Gene3D" id="3.40.390.10">
    <property type="entry name" value="Collagenase (Catalytic Domain)"/>
    <property type="match status" value="1"/>
</dbReference>
<evidence type="ECO:0000256" key="3">
    <source>
        <dbReference type="ARBA" id="ARBA00022670"/>
    </source>
</evidence>
<evidence type="ECO:0000256" key="10">
    <source>
        <dbReference type="PIRSR" id="PIRSR613273-1"/>
    </source>
</evidence>
<keyword evidence="4 11" id="KW-0479">Metal-binding</keyword>
<dbReference type="InterPro" id="IPR024079">
    <property type="entry name" value="MetalloPept_cat_dom_sf"/>
</dbReference>
<keyword evidence="20" id="KW-1185">Reference proteome</keyword>
<dbReference type="PANTHER" id="PTHR13723">
    <property type="entry name" value="ADAMTS A DISINTEGRIN AND METALLOPROTEASE WITH THROMBOSPONDIN MOTIFS PROTEASE"/>
    <property type="match status" value="1"/>
</dbReference>
<feature type="transmembrane region" description="Helical" evidence="15">
    <location>
        <begin position="1143"/>
        <end position="1169"/>
    </location>
</feature>
<dbReference type="InterPro" id="IPR001590">
    <property type="entry name" value="Peptidase_M12B"/>
</dbReference>
<dbReference type="Gene3D" id="3.90.190.10">
    <property type="entry name" value="Protein tyrosine phosphatase superfamily"/>
    <property type="match status" value="2"/>
</dbReference>
<dbReference type="PROSITE" id="PS50092">
    <property type="entry name" value="TSP1"/>
    <property type="match status" value="3"/>
</dbReference>
<dbReference type="GO" id="GO:0006508">
    <property type="term" value="P:proteolysis"/>
    <property type="evidence" value="ECO:0007669"/>
    <property type="project" value="UniProtKB-KW"/>
</dbReference>
<dbReference type="SUPFAM" id="SSF52799">
    <property type="entry name" value="(Phosphotyrosine protein) phosphatases II"/>
    <property type="match status" value="2"/>
</dbReference>
<dbReference type="OrthoDB" id="10035764at2759"/>
<keyword evidence="9" id="KW-0325">Glycoprotein</keyword>
<evidence type="ECO:0000256" key="15">
    <source>
        <dbReference type="SAM" id="Phobius"/>
    </source>
</evidence>
<evidence type="ECO:0000256" key="12">
    <source>
        <dbReference type="PIRSR" id="PIRSR613273-3"/>
    </source>
</evidence>
<feature type="binding site" evidence="11 13">
    <location>
        <position position="394"/>
    </location>
    <ligand>
        <name>Zn(2+)</name>
        <dbReference type="ChEBI" id="CHEBI:29105"/>
        <note>catalytic</note>
    </ligand>
</feature>
<feature type="disulfide bond" evidence="12">
    <location>
        <begin position="365"/>
        <end position="443"/>
    </location>
</feature>
<evidence type="ECO:0000259" key="18">
    <source>
        <dbReference type="PROSITE" id="PS50215"/>
    </source>
</evidence>
<feature type="binding site" evidence="11 13">
    <location>
        <position position="390"/>
    </location>
    <ligand>
        <name>Zn(2+)</name>
        <dbReference type="ChEBI" id="CHEBI:29105"/>
        <note>catalytic</note>
    </ligand>
</feature>
<dbReference type="GO" id="GO:0030198">
    <property type="term" value="P:extracellular matrix organization"/>
    <property type="evidence" value="ECO:0007669"/>
    <property type="project" value="InterPro"/>
</dbReference>
<keyword evidence="15" id="KW-1133">Transmembrane helix</keyword>
<dbReference type="SMART" id="SM00209">
    <property type="entry name" value="TSP1"/>
    <property type="match status" value="5"/>
</dbReference>
<accession>A0A9Q1BSW5</accession>
<evidence type="ECO:0000256" key="7">
    <source>
        <dbReference type="ARBA" id="ARBA00023049"/>
    </source>
</evidence>
<dbReference type="SUPFAM" id="SSF82895">
    <property type="entry name" value="TSP-1 type 1 repeat"/>
    <property type="match status" value="3"/>
</dbReference>
<comment type="caution">
    <text evidence="13">Lacks conserved residue(s) required for the propagation of feature annotation.</text>
</comment>
<evidence type="ECO:0000259" key="16">
    <source>
        <dbReference type="PROSITE" id="PS50055"/>
    </source>
</evidence>
<keyword evidence="5" id="KW-0378">Hydrolase</keyword>
<feature type="disulfide bond" evidence="12">
    <location>
        <begin position="574"/>
        <end position="586"/>
    </location>
</feature>
<evidence type="ECO:0000313" key="19">
    <source>
        <dbReference type="EMBL" id="KAJ8032049.1"/>
    </source>
</evidence>
<dbReference type="InterPro" id="IPR029021">
    <property type="entry name" value="Prot-tyrosine_phosphatase-like"/>
</dbReference>
<feature type="disulfide bond" evidence="12">
    <location>
        <begin position="473"/>
        <end position="501"/>
    </location>
</feature>
<evidence type="ECO:0000256" key="1">
    <source>
        <dbReference type="ARBA" id="ARBA00004613"/>
    </source>
</evidence>
<evidence type="ECO:0000256" key="6">
    <source>
        <dbReference type="ARBA" id="ARBA00022833"/>
    </source>
</evidence>
<feature type="disulfide bond" evidence="12">
    <location>
        <begin position="559"/>
        <end position="596"/>
    </location>
</feature>